<dbReference type="InterPro" id="IPR036890">
    <property type="entry name" value="HATPase_C_sf"/>
</dbReference>
<name>B4VSV1_9CYAN</name>
<dbReference type="InterPro" id="IPR036097">
    <property type="entry name" value="HisK_dim/P_sf"/>
</dbReference>
<dbReference type="InterPro" id="IPR005467">
    <property type="entry name" value="His_kinase_dom"/>
</dbReference>
<keyword evidence="8" id="KW-1133">Transmembrane helix</keyword>
<evidence type="ECO:0000256" key="5">
    <source>
        <dbReference type="ARBA" id="ARBA00022777"/>
    </source>
</evidence>
<dbReference type="GO" id="GO:0000155">
    <property type="term" value="F:phosphorelay sensor kinase activity"/>
    <property type="evidence" value="ECO:0007669"/>
    <property type="project" value="InterPro"/>
</dbReference>
<dbReference type="eggNOG" id="COG5002">
    <property type="taxonomic scope" value="Bacteria"/>
</dbReference>
<reference evidence="10 11" key="1">
    <citation type="submission" date="2008-07" db="EMBL/GenBank/DDBJ databases">
        <authorList>
            <person name="Tandeau de Marsac N."/>
            <person name="Ferriera S."/>
            <person name="Johnson J."/>
            <person name="Kravitz S."/>
            <person name="Beeson K."/>
            <person name="Sutton G."/>
            <person name="Rogers Y.-H."/>
            <person name="Friedman R."/>
            <person name="Frazier M."/>
            <person name="Venter J.C."/>
        </authorList>
    </citation>
    <scope>NUCLEOTIDE SEQUENCE [LARGE SCALE GENOMIC DNA]</scope>
    <source>
        <strain evidence="10 11">PCC 7420</strain>
    </source>
</reference>
<dbReference type="CDD" id="cd00082">
    <property type="entry name" value="HisKA"/>
    <property type="match status" value="1"/>
</dbReference>
<keyword evidence="5 10" id="KW-0418">Kinase</keyword>
<keyword evidence="8" id="KW-0472">Membrane</keyword>
<feature type="transmembrane region" description="Helical" evidence="8">
    <location>
        <begin position="161"/>
        <end position="183"/>
    </location>
</feature>
<evidence type="ECO:0000256" key="4">
    <source>
        <dbReference type="ARBA" id="ARBA00022679"/>
    </source>
</evidence>
<evidence type="ECO:0000256" key="8">
    <source>
        <dbReference type="SAM" id="Phobius"/>
    </source>
</evidence>
<keyword evidence="6" id="KW-0902">Two-component regulatory system</keyword>
<sequence>MFQATRRRLALWYTTVTAVLLLLFATGVYLYVRSTLIERVDDTLKHVVEVVDRSLVIQPSEGTVTPYQINVEASFRDNTQAVEDDHIDLEWFSPTGELLWSTLSEPLDIPLHPRQTAETVHLSPDHLLRQFTKRVELGRYVLGYLRVSHPWFEVTKPIRQLIVDLTVGTTLMILSTAAIGWLLSELAMKPVRDSYQRLKQFTADASHELRNPIATIQTNVQVALADPDMEPQWQRHQLKVVERLTQRLGRLVNDLLFLARIDSGMVQPEWQPVPLDALLMEVIEEQQLIADQKGIFLSLHLPEIPDFDLKSNDTSAELSVDSTSESDARDRTVRSERFSASAPRSPLYPLDDEAFTVRSERFSASHPPLQSLDDEVFTLLGDWNQLARLFTNLVSNAVQYTPPKTDKDEEGWVQVKLELVKRPSKGGRQGSSWIQVQVRDNGIGIPETALPLIFDRFYRIDPARTKDAAAGSGLGLAIAKAIVDNHHGQIHIASTLNQGTTVTVSLPISPLDSPKRLYVGVKD</sequence>
<feature type="compositionally biased region" description="Basic and acidic residues" evidence="7">
    <location>
        <begin position="326"/>
        <end position="337"/>
    </location>
</feature>
<evidence type="ECO:0000313" key="11">
    <source>
        <dbReference type="Proteomes" id="UP000003835"/>
    </source>
</evidence>
<evidence type="ECO:0000256" key="2">
    <source>
        <dbReference type="ARBA" id="ARBA00012438"/>
    </source>
</evidence>
<feature type="region of interest" description="Disordered" evidence="7">
    <location>
        <begin position="315"/>
        <end position="344"/>
    </location>
</feature>
<keyword evidence="8" id="KW-0812">Transmembrane</keyword>
<dbReference type="PROSITE" id="PS50109">
    <property type="entry name" value="HIS_KIN"/>
    <property type="match status" value="1"/>
</dbReference>
<evidence type="ECO:0000256" key="6">
    <source>
        <dbReference type="ARBA" id="ARBA00023012"/>
    </source>
</evidence>
<dbReference type="CDD" id="cd00075">
    <property type="entry name" value="HATPase"/>
    <property type="match status" value="1"/>
</dbReference>
<dbReference type="HOGENOM" id="CLU_000445_89_6_3"/>
<organism evidence="10 11">
    <name type="scientific">Coleofasciculus chthonoplastes PCC 7420</name>
    <dbReference type="NCBI Taxonomy" id="118168"/>
    <lineage>
        <taxon>Bacteria</taxon>
        <taxon>Bacillati</taxon>
        <taxon>Cyanobacteriota</taxon>
        <taxon>Cyanophyceae</taxon>
        <taxon>Coleofasciculales</taxon>
        <taxon>Coleofasciculaceae</taxon>
        <taxon>Coleofasciculus</taxon>
    </lineage>
</organism>
<feature type="transmembrane region" description="Helical" evidence="8">
    <location>
        <begin position="12"/>
        <end position="32"/>
    </location>
</feature>
<evidence type="ECO:0000256" key="7">
    <source>
        <dbReference type="SAM" id="MobiDB-lite"/>
    </source>
</evidence>
<dbReference type="OrthoDB" id="9813151at2"/>
<keyword evidence="3" id="KW-0597">Phosphoprotein</keyword>
<feature type="domain" description="Histidine kinase" evidence="9">
    <location>
        <begin position="204"/>
        <end position="510"/>
    </location>
</feature>
<dbReference type="EC" id="2.7.13.3" evidence="2"/>
<dbReference type="STRING" id="118168.MC7420_698"/>
<gene>
    <name evidence="10" type="ORF">MC7420_698</name>
</gene>
<accession>B4VSV1</accession>
<dbReference type="Gene3D" id="3.30.565.10">
    <property type="entry name" value="Histidine kinase-like ATPase, C-terminal domain"/>
    <property type="match status" value="1"/>
</dbReference>
<dbReference type="InterPro" id="IPR003661">
    <property type="entry name" value="HisK_dim/P_dom"/>
</dbReference>
<dbReference type="Pfam" id="PF02518">
    <property type="entry name" value="HATPase_c"/>
    <property type="match status" value="1"/>
</dbReference>
<dbReference type="EMBL" id="DS989851">
    <property type="protein sequence ID" value="EDX74824.1"/>
    <property type="molecule type" value="Genomic_DNA"/>
</dbReference>
<evidence type="ECO:0000256" key="1">
    <source>
        <dbReference type="ARBA" id="ARBA00000085"/>
    </source>
</evidence>
<dbReference type="Pfam" id="PF00512">
    <property type="entry name" value="HisKA"/>
    <property type="match status" value="1"/>
</dbReference>
<dbReference type="SUPFAM" id="SSF47384">
    <property type="entry name" value="Homodimeric domain of signal transducing histidine kinase"/>
    <property type="match status" value="1"/>
</dbReference>
<keyword evidence="4" id="KW-0808">Transferase</keyword>
<evidence type="ECO:0000313" key="10">
    <source>
        <dbReference type="EMBL" id="EDX74824.1"/>
    </source>
</evidence>
<dbReference type="InterPro" id="IPR004358">
    <property type="entry name" value="Sig_transdc_His_kin-like_C"/>
</dbReference>
<comment type="catalytic activity">
    <reaction evidence="1">
        <text>ATP + protein L-histidine = ADP + protein N-phospho-L-histidine.</text>
        <dbReference type="EC" id="2.7.13.3"/>
    </reaction>
</comment>
<dbReference type="AlphaFoldDB" id="B4VSV1"/>
<proteinExistence type="predicted"/>
<dbReference type="RefSeq" id="WP_006101644.1">
    <property type="nucleotide sequence ID" value="NZ_DS989851.1"/>
</dbReference>
<dbReference type="PANTHER" id="PTHR43547">
    <property type="entry name" value="TWO-COMPONENT HISTIDINE KINASE"/>
    <property type="match status" value="1"/>
</dbReference>
<dbReference type="Gene3D" id="1.10.287.130">
    <property type="match status" value="1"/>
</dbReference>
<protein>
    <recommendedName>
        <fullName evidence="2">histidine kinase</fullName>
        <ecNumber evidence="2">2.7.13.3</ecNumber>
    </recommendedName>
</protein>
<dbReference type="FunFam" id="1.10.287.130:FF:000001">
    <property type="entry name" value="Two-component sensor histidine kinase"/>
    <property type="match status" value="1"/>
</dbReference>
<dbReference type="Proteomes" id="UP000003835">
    <property type="component" value="Unassembled WGS sequence"/>
</dbReference>
<evidence type="ECO:0000256" key="3">
    <source>
        <dbReference type="ARBA" id="ARBA00022553"/>
    </source>
</evidence>
<dbReference type="PRINTS" id="PR00344">
    <property type="entry name" value="BCTRLSENSOR"/>
</dbReference>
<evidence type="ECO:0000259" key="9">
    <source>
        <dbReference type="PROSITE" id="PS50109"/>
    </source>
</evidence>
<dbReference type="SUPFAM" id="SSF55874">
    <property type="entry name" value="ATPase domain of HSP90 chaperone/DNA topoisomerase II/histidine kinase"/>
    <property type="match status" value="1"/>
</dbReference>
<dbReference type="InterPro" id="IPR003594">
    <property type="entry name" value="HATPase_dom"/>
</dbReference>
<keyword evidence="11" id="KW-1185">Reference proteome</keyword>
<dbReference type="SMART" id="SM00388">
    <property type="entry name" value="HisKA"/>
    <property type="match status" value="1"/>
</dbReference>
<dbReference type="SMART" id="SM00387">
    <property type="entry name" value="HATPase_c"/>
    <property type="match status" value="1"/>
</dbReference>
<dbReference type="PANTHER" id="PTHR43547:SF2">
    <property type="entry name" value="HYBRID SIGNAL TRANSDUCTION HISTIDINE KINASE C"/>
    <property type="match status" value="1"/>
</dbReference>
<feature type="compositionally biased region" description="Polar residues" evidence="7">
    <location>
        <begin position="315"/>
        <end position="325"/>
    </location>
</feature>